<sequence>MTVALPLSPDHLLDAPLPQLLAETGAEIIDSAIPDRDFFGAAVQRKNGDVLLAMPAGRSELEHETMARYLLAQVFDVDLPKLPAPFTTTEI</sequence>
<evidence type="ECO:0000313" key="1">
    <source>
        <dbReference type="EMBL" id="MEZ3180756.1"/>
    </source>
</evidence>
<protein>
    <submittedName>
        <fullName evidence="1">Uncharacterized protein</fullName>
    </submittedName>
</protein>
<name>A0ABV4J1E6_9ACTN</name>
<dbReference type="EMBL" id="JAHWZY010000019">
    <property type="protein sequence ID" value="MEZ3180756.1"/>
    <property type="molecule type" value="Genomic_DNA"/>
</dbReference>
<proteinExistence type="predicted"/>
<dbReference type="RefSeq" id="WP_371239621.1">
    <property type="nucleotide sequence ID" value="NZ_JAHWZY010000019.1"/>
</dbReference>
<comment type="caution">
    <text evidence="1">The sequence shown here is derived from an EMBL/GenBank/DDBJ whole genome shotgun (WGS) entry which is preliminary data.</text>
</comment>
<keyword evidence="2" id="KW-1185">Reference proteome</keyword>
<dbReference type="Proteomes" id="UP001567537">
    <property type="component" value="Unassembled WGS sequence"/>
</dbReference>
<gene>
    <name evidence="1" type="ORF">KYY02_19310</name>
</gene>
<organism evidence="1 2">
    <name type="scientific">Streptomyces pimonensis</name>
    <dbReference type="NCBI Taxonomy" id="2860288"/>
    <lineage>
        <taxon>Bacteria</taxon>
        <taxon>Bacillati</taxon>
        <taxon>Actinomycetota</taxon>
        <taxon>Actinomycetes</taxon>
        <taxon>Kitasatosporales</taxon>
        <taxon>Streptomycetaceae</taxon>
        <taxon>Streptomyces</taxon>
    </lineage>
</organism>
<evidence type="ECO:0000313" key="2">
    <source>
        <dbReference type="Proteomes" id="UP001567537"/>
    </source>
</evidence>
<accession>A0ABV4J1E6</accession>
<reference evidence="1 2" key="1">
    <citation type="journal article" date="2021" name="Res Sq">
        <title>Streptomyces Pimoensis sp. nov., Isolated From the Taklimakan Desert in Xinjiang, China.</title>
        <authorList>
            <person name="Zhang P."/>
            <person name="Luo X."/>
            <person name="Luo X."/>
            <person name="Liu Z."/>
            <person name="Xia Z."/>
            <person name="Wan C."/>
            <person name="zhang L."/>
        </authorList>
    </citation>
    <scope>NUCLEOTIDE SEQUENCE [LARGE SCALE GENOMIC DNA]</scope>
    <source>
        <strain evidence="1 2">TRM75549</strain>
    </source>
</reference>